<organism evidence="1 2">
    <name type="scientific">Stachybotrys elegans</name>
    <dbReference type="NCBI Taxonomy" id="80388"/>
    <lineage>
        <taxon>Eukaryota</taxon>
        <taxon>Fungi</taxon>
        <taxon>Dikarya</taxon>
        <taxon>Ascomycota</taxon>
        <taxon>Pezizomycotina</taxon>
        <taxon>Sordariomycetes</taxon>
        <taxon>Hypocreomycetidae</taxon>
        <taxon>Hypocreales</taxon>
        <taxon>Stachybotryaceae</taxon>
        <taxon>Stachybotrys</taxon>
    </lineage>
</organism>
<comment type="caution">
    <text evidence="1">The sequence shown here is derived from an EMBL/GenBank/DDBJ whole genome shotgun (WGS) entry which is preliminary data.</text>
</comment>
<evidence type="ECO:0000313" key="1">
    <source>
        <dbReference type="EMBL" id="KAH7305882.1"/>
    </source>
</evidence>
<protein>
    <submittedName>
        <fullName evidence="1">Uncharacterized protein</fullName>
    </submittedName>
</protein>
<keyword evidence="2" id="KW-1185">Reference proteome</keyword>
<proteinExistence type="predicted"/>
<accession>A0A8K0SGK3</accession>
<evidence type="ECO:0000313" key="2">
    <source>
        <dbReference type="Proteomes" id="UP000813444"/>
    </source>
</evidence>
<dbReference type="OrthoDB" id="5031535at2759"/>
<dbReference type="AlphaFoldDB" id="A0A8K0SGK3"/>
<sequence>MTQLGEFALRALAGYRAYIEDANRHAMLAIIPEIEAAGSEDFGTPEEIQAERLRFVRAMLGAGPELPIQRPADVLRNWDALVTPLVLDGAAVNPDPEWRAAMRKVYKSAILQGLGRLECPDGQWALPVDFEAVMNEVDSLEGPGWWASRNLGSHIFWEGWGENFGRMETPRRIQERVKDGQAIIQLVNQLDHNYDVAGGWELGCGVDAVFLAVYSRPKAGERQVWSWRYVASLGRVGIKIFKDLGGVLDWYKKYR</sequence>
<gene>
    <name evidence="1" type="ORF">B0I35DRAFT_443421</name>
</gene>
<reference evidence="1" key="1">
    <citation type="journal article" date="2021" name="Nat. Commun.">
        <title>Genetic determinants of endophytism in the Arabidopsis root mycobiome.</title>
        <authorList>
            <person name="Mesny F."/>
            <person name="Miyauchi S."/>
            <person name="Thiergart T."/>
            <person name="Pickel B."/>
            <person name="Atanasova L."/>
            <person name="Karlsson M."/>
            <person name="Huettel B."/>
            <person name="Barry K.W."/>
            <person name="Haridas S."/>
            <person name="Chen C."/>
            <person name="Bauer D."/>
            <person name="Andreopoulos W."/>
            <person name="Pangilinan J."/>
            <person name="LaButti K."/>
            <person name="Riley R."/>
            <person name="Lipzen A."/>
            <person name="Clum A."/>
            <person name="Drula E."/>
            <person name="Henrissat B."/>
            <person name="Kohler A."/>
            <person name="Grigoriev I.V."/>
            <person name="Martin F.M."/>
            <person name="Hacquard S."/>
        </authorList>
    </citation>
    <scope>NUCLEOTIDE SEQUENCE</scope>
    <source>
        <strain evidence="1">MPI-CAGE-CH-0235</strain>
    </source>
</reference>
<dbReference type="EMBL" id="JAGPNK010000017">
    <property type="protein sequence ID" value="KAH7305882.1"/>
    <property type="molecule type" value="Genomic_DNA"/>
</dbReference>
<name>A0A8K0SGK3_9HYPO</name>
<dbReference type="Proteomes" id="UP000813444">
    <property type="component" value="Unassembled WGS sequence"/>
</dbReference>